<feature type="non-terminal residue" evidence="1">
    <location>
        <position position="287"/>
    </location>
</feature>
<proteinExistence type="predicted"/>
<feature type="non-terminal residue" evidence="1">
    <location>
        <position position="1"/>
    </location>
</feature>
<organism evidence="1 2">
    <name type="scientific">Reticulomyxa filosa</name>
    <dbReference type="NCBI Taxonomy" id="46433"/>
    <lineage>
        <taxon>Eukaryota</taxon>
        <taxon>Sar</taxon>
        <taxon>Rhizaria</taxon>
        <taxon>Retaria</taxon>
        <taxon>Foraminifera</taxon>
        <taxon>Monothalamids</taxon>
        <taxon>Reticulomyxidae</taxon>
        <taxon>Reticulomyxa</taxon>
    </lineage>
</organism>
<sequence length="287" mass="34761">NIGDDIFYGDFEVEQMKLNIYVRCNGQTISHFVSSRSVISLIKIQTSNPFLYKEKAQYCLKWMKEYYFDNLKLQKPRKWTNWIWRAPQLNEVRSDYDPDKILELSQSECETFMKKWFSKVMDSSVLQQDMFFNYLYVQFVALANSLYLKNKLVFDHSIQYKHEATECAIDIAQDLCFHSYNYITIEEKDIDFFYVKSEKNPKNFCIDQSRWHVIPIQNTYTYIFDIYTKDYFEKQKEDLRTMIYEDGQKKRLRFLLYALGVPKQEQERILNKLSTDILKHYVLTYDN</sequence>
<dbReference type="EMBL" id="ASPP01034717">
    <property type="protein sequence ID" value="ETO02872.1"/>
    <property type="molecule type" value="Genomic_DNA"/>
</dbReference>
<dbReference type="AlphaFoldDB" id="X6LP28"/>
<reference evidence="1 2" key="1">
    <citation type="journal article" date="2013" name="Curr. Biol.">
        <title>The Genome of the Foraminiferan Reticulomyxa filosa.</title>
        <authorList>
            <person name="Glockner G."/>
            <person name="Hulsmann N."/>
            <person name="Schleicher M."/>
            <person name="Noegel A.A."/>
            <person name="Eichinger L."/>
            <person name="Gallinger C."/>
            <person name="Pawlowski J."/>
            <person name="Sierra R."/>
            <person name="Euteneuer U."/>
            <person name="Pillet L."/>
            <person name="Moustafa A."/>
            <person name="Platzer M."/>
            <person name="Groth M."/>
            <person name="Szafranski K."/>
            <person name="Schliwa M."/>
        </authorList>
    </citation>
    <scope>NUCLEOTIDE SEQUENCE [LARGE SCALE GENOMIC DNA]</scope>
</reference>
<accession>X6LP28</accession>
<gene>
    <name evidence="1" type="ORF">RFI_34541</name>
</gene>
<comment type="caution">
    <text evidence="1">The sequence shown here is derived from an EMBL/GenBank/DDBJ whole genome shotgun (WGS) entry which is preliminary data.</text>
</comment>
<keyword evidence="2" id="KW-1185">Reference proteome</keyword>
<protein>
    <submittedName>
        <fullName evidence="1">Uncharacterized protein</fullName>
    </submittedName>
</protein>
<dbReference type="Proteomes" id="UP000023152">
    <property type="component" value="Unassembled WGS sequence"/>
</dbReference>
<name>X6LP28_RETFI</name>
<evidence type="ECO:0000313" key="1">
    <source>
        <dbReference type="EMBL" id="ETO02872.1"/>
    </source>
</evidence>
<evidence type="ECO:0000313" key="2">
    <source>
        <dbReference type="Proteomes" id="UP000023152"/>
    </source>
</evidence>